<dbReference type="CDD" id="cd20301">
    <property type="entry name" value="cupin_ChrR"/>
    <property type="match status" value="1"/>
</dbReference>
<dbReference type="NCBIfam" id="TIGR02451">
    <property type="entry name" value="anti_sig_ChrR"/>
    <property type="match status" value="1"/>
</dbReference>
<dbReference type="InterPro" id="IPR041916">
    <property type="entry name" value="Anti_sigma_zinc_sf"/>
</dbReference>
<dbReference type="InterPro" id="IPR025979">
    <property type="entry name" value="ChrR-like_cupin_dom"/>
</dbReference>
<accession>A0A936ZQK4</accession>
<dbReference type="AlphaFoldDB" id="A0A936ZQK4"/>
<feature type="domain" description="ChrR-like cupin" evidence="1">
    <location>
        <begin position="111"/>
        <end position="198"/>
    </location>
</feature>
<dbReference type="SUPFAM" id="SSF51182">
    <property type="entry name" value="RmlC-like cupins"/>
    <property type="match status" value="1"/>
</dbReference>
<evidence type="ECO:0000313" key="2">
    <source>
        <dbReference type="EMBL" id="MBL0421891.1"/>
    </source>
</evidence>
<keyword evidence="3" id="KW-1185">Reference proteome</keyword>
<reference evidence="2" key="1">
    <citation type="submission" date="2021-01" db="EMBL/GenBank/DDBJ databases">
        <title>Ramlibacter sp. strain AW1 16S ribosomal RNA gene Genome sequencing and assembly.</title>
        <authorList>
            <person name="Kang M."/>
        </authorList>
    </citation>
    <scope>NUCLEOTIDE SEQUENCE</scope>
    <source>
        <strain evidence="2">AW1</strain>
    </source>
</reference>
<dbReference type="Gene3D" id="1.10.10.1320">
    <property type="entry name" value="Anti-sigma factor, zinc-finger domain"/>
    <property type="match status" value="1"/>
</dbReference>
<dbReference type="InterPro" id="IPR011051">
    <property type="entry name" value="RmlC_Cupin_sf"/>
</dbReference>
<evidence type="ECO:0000259" key="1">
    <source>
        <dbReference type="Pfam" id="PF12973"/>
    </source>
</evidence>
<dbReference type="Gene3D" id="2.60.120.10">
    <property type="entry name" value="Jelly Rolls"/>
    <property type="match status" value="1"/>
</dbReference>
<dbReference type="EMBL" id="JAEQNA010000006">
    <property type="protein sequence ID" value="MBL0421891.1"/>
    <property type="molecule type" value="Genomic_DNA"/>
</dbReference>
<gene>
    <name evidence="2" type="ORF">JI739_16195</name>
</gene>
<evidence type="ECO:0000313" key="3">
    <source>
        <dbReference type="Proteomes" id="UP000613011"/>
    </source>
</evidence>
<dbReference type="InterPro" id="IPR012807">
    <property type="entry name" value="Anti-sigma_ChrR"/>
</dbReference>
<protein>
    <submittedName>
        <fullName evidence="2">Cupin domain-containing protein</fullName>
    </submittedName>
</protein>
<dbReference type="Pfam" id="PF12973">
    <property type="entry name" value="Cupin_7"/>
    <property type="match status" value="1"/>
</dbReference>
<proteinExistence type="predicted"/>
<comment type="caution">
    <text evidence="2">The sequence shown here is derived from an EMBL/GenBank/DDBJ whole genome shotgun (WGS) entry which is preliminary data.</text>
</comment>
<name>A0A936ZQK4_9BURK</name>
<dbReference type="Proteomes" id="UP000613011">
    <property type="component" value="Unassembled WGS sequence"/>
</dbReference>
<organism evidence="2 3">
    <name type="scientific">Ramlibacter aurantiacus</name>
    <dbReference type="NCBI Taxonomy" id="2801330"/>
    <lineage>
        <taxon>Bacteria</taxon>
        <taxon>Pseudomonadati</taxon>
        <taxon>Pseudomonadota</taxon>
        <taxon>Betaproteobacteria</taxon>
        <taxon>Burkholderiales</taxon>
        <taxon>Comamonadaceae</taxon>
        <taxon>Ramlibacter</taxon>
    </lineage>
</organism>
<sequence length="220" mass="23277">MIGHHPPEESLLALAAGRLGAGPEAVVSAHVESCPECAGRLRVLNAVGGALLEQSEPHALAANALAATLQRLGDVPQRPPRRQEGAVPPAASWLPSDCAWPASLRGCELGPWRRVGPGRRICRVRLAHGNGGSLFLFGIEPGRSFPRHGHERLELTQVLCGAFSDGRAVFGPGDFDTADADVQHELVAQPGAMCVCLTWIEGRLRFDSGIAATIARWVGV</sequence>
<dbReference type="RefSeq" id="WP_201684971.1">
    <property type="nucleotide sequence ID" value="NZ_JAEQNA010000006.1"/>
</dbReference>
<dbReference type="InterPro" id="IPR014710">
    <property type="entry name" value="RmlC-like_jellyroll"/>
</dbReference>